<protein>
    <submittedName>
        <fullName evidence="2">Pentapeptide repeat-containing protein</fullName>
    </submittedName>
</protein>
<dbReference type="EMBL" id="JAATVY010000032">
    <property type="protein sequence ID" value="NJC73585.1"/>
    <property type="molecule type" value="Genomic_DNA"/>
</dbReference>
<dbReference type="SUPFAM" id="SSF141571">
    <property type="entry name" value="Pentapeptide repeat-like"/>
    <property type="match status" value="1"/>
</dbReference>
<feature type="region of interest" description="Disordered" evidence="1">
    <location>
        <begin position="1"/>
        <end position="49"/>
    </location>
</feature>
<comment type="caution">
    <text evidence="2">The sequence shown here is derived from an EMBL/GenBank/DDBJ whole genome shotgun (WGS) entry which is preliminary data.</text>
</comment>
<evidence type="ECO:0000256" key="1">
    <source>
        <dbReference type="SAM" id="MobiDB-lite"/>
    </source>
</evidence>
<gene>
    <name evidence="2" type="ORF">HC031_28230</name>
</gene>
<dbReference type="InterPro" id="IPR001646">
    <property type="entry name" value="5peptide_repeat"/>
</dbReference>
<organism evidence="2 3">
    <name type="scientific">Planosporangium thailandense</name>
    <dbReference type="NCBI Taxonomy" id="765197"/>
    <lineage>
        <taxon>Bacteria</taxon>
        <taxon>Bacillati</taxon>
        <taxon>Actinomycetota</taxon>
        <taxon>Actinomycetes</taxon>
        <taxon>Micromonosporales</taxon>
        <taxon>Micromonosporaceae</taxon>
        <taxon>Planosporangium</taxon>
    </lineage>
</organism>
<accession>A0ABX0Y7R2</accession>
<keyword evidence="3" id="KW-1185">Reference proteome</keyword>
<dbReference type="Gene3D" id="2.160.20.80">
    <property type="entry name" value="E3 ubiquitin-protein ligase SopA"/>
    <property type="match status" value="1"/>
</dbReference>
<dbReference type="Proteomes" id="UP000722989">
    <property type="component" value="Unassembled WGS sequence"/>
</dbReference>
<name>A0ABX0Y7R2_9ACTN</name>
<reference evidence="2 3" key="1">
    <citation type="submission" date="2020-03" db="EMBL/GenBank/DDBJ databases">
        <title>WGS of the type strain of Planosporangium spp.</title>
        <authorList>
            <person name="Thawai C."/>
        </authorList>
    </citation>
    <scope>NUCLEOTIDE SEQUENCE [LARGE SCALE GENOMIC DNA]</scope>
    <source>
        <strain evidence="2 3">TBRC 5610</strain>
    </source>
</reference>
<dbReference type="Pfam" id="PF13599">
    <property type="entry name" value="Pentapeptide_4"/>
    <property type="match status" value="1"/>
</dbReference>
<dbReference type="PANTHER" id="PTHR42999:SF1">
    <property type="entry name" value="PENTAPEPTIDE REPEAT-CONTAINING PROTEIN"/>
    <property type="match status" value="1"/>
</dbReference>
<sequence>MSTTSSTTPAVPSDAPQSPYSGPVVDRARRRGGGGASRTPAKPRPPSSLELAVLPDHRFDHEGTYRRLGYVDADLSGGAAESVEVEQCRFRGTDLSTTTLDRARFTDCLVEHSNLANLRASDSSWARVRVVASRMTGFTWADGSLRDVVFDECRLDLSGWRFTDFHAVAFTGCNLARADFYRADLSGARFVGCDLTGAQFSQATMKGTRFVNCTLAGIGGLTSWDGAVVQGQDLIALAYELAGALGIGISDEDDS</sequence>
<proteinExistence type="predicted"/>
<dbReference type="PANTHER" id="PTHR42999">
    <property type="entry name" value="ANTIBIOTIC RESISTANCE PROTEIN MCBG"/>
    <property type="match status" value="1"/>
</dbReference>
<evidence type="ECO:0000313" key="2">
    <source>
        <dbReference type="EMBL" id="NJC73585.1"/>
    </source>
</evidence>
<dbReference type="InterPro" id="IPR052949">
    <property type="entry name" value="PA_immunity-related"/>
</dbReference>
<evidence type="ECO:0000313" key="3">
    <source>
        <dbReference type="Proteomes" id="UP000722989"/>
    </source>
</evidence>